<evidence type="ECO:0000313" key="1">
    <source>
        <dbReference type="EMBL" id="KAG5583948.1"/>
    </source>
</evidence>
<organism evidence="1 2">
    <name type="scientific">Solanum commersonii</name>
    <name type="common">Commerson's wild potato</name>
    <name type="synonym">Commerson's nightshade</name>
    <dbReference type="NCBI Taxonomy" id="4109"/>
    <lineage>
        <taxon>Eukaryota</taxon>
        <taxon>Viridiplantae</taxon>
        <taxon>Streptophyta</taxon>
        <taxon>Embryophyta</taxon>
        <taxon>Tracheophyta</taxon>
        <taxon>Spermatophyta</taxon>
        <taxon>Magnoliopsida</taxon>
        <taxon>eudicotyledons</taxon>
        <taxon>Gunneridae</taxon>
        <taxon>Pentapetalae</taxon>
        <taxon>asterids</taxon>
        <taxon>lamiids</taxon>
        <taxon>Solanales</taxon>
        <taxon>Solanaceae</taxon>
        <taxon>Solanoideae</taxon>
        <taxon>Solaneae</taxon>
        <taxon>Solanum</taxon>
    </lineage>
</organism>
<dbReference type="Proteomes" id="UP000824120">
    <property type="component" value="Chromosome 9"/>
</dbReference>
<reference evidence="1 2" key="1">
    <citation type="submission" date="2020-09" db="EMBL/GenBank/DDBJ databases">
        <title>De no assembly of potato wild relative species, Solanum commersonii.</title>
        <authorList>
            <person name="Cho K."/>
        </authorList>
    </citation>
    <scope>NUCLEOTIDE SEQUENCE [LARGE SCALE GENOMIC DNA]</scope>
    <source>
        <strain evidence="1">LZ3.2</strain>
        <tissue evidence="1">Leaf</tissue>
    </source>
</reference>
<sequence length="68" mass="8199">MYRLAESERGSPEIWIRIDEVSTRTLSWVSDLEHSERHQNFGYRRCKFKEVHVSKDVQGKSNRAKMRF</sequence>
<keyword evidence="2" id="KW-1185">Reference proteome</keyword>
<evidence type="ECO:0000313" key="2">
    <source>
        <dbReference type="Proteomes" id="UP000824120"/>
    </source>
</evidence>
<accession>A0A9J5X9Q6</accession>
<dbReference type="EMBL" id="JACXVP010000009">
    <property type="protein sequence ID" value="KAG5583948.1"/>
    <property type="molecule type" value="Genomic_DNA"/>
</dbReference>
<gene>
    <name evidence="1" type="ORF">H5410_044382</name>
</gene>
<dbReference type="AlphaFoldDB" id="A0A9J5X9Q6"/>
<proteinExistence type="predicted"/>
<protein>
    <submittedName>
        <fullName evidence="1">Uncharacterized protein</fullName>
    </submittedName>
</protein>
<name>A0A9J5X9Q6_SOLCO</name>
<comment type="caution">
    <text evidence="1">The sequence shown here is derived from an EMBL/GenBank/DDBJ whole genome shotgun (WGS) entry which is preliminary data.</text>
</comment>